<feature type="region of interest" description="Disordered" evidence="1">
    <location>
        <begin position="74"/>
        <end position="100"/>
    </location>
</feature>
<dbReference type="EMBL" id="QGKR01000226">
    <property type="protein sequence ID" value="PWR07309.1"/>
    <property type="molecule type" value="Genomic_DNA"/>
</dbReference>
<proteinExistence type="predicted"/>
<gene>
    <name evidence="2" type="ORF">DKT68_19830</name>
</gene>
<dbReference type="AlphaFoldDB" id="A0A317CY09"/>
<evidence type="ECO:0000313" key="2">
    <source>
        <dbReference type="EMBL" id="PWR07309.1"/>
    </source>
</evidence>
<protein>
    <submittedName>
        <fullName evidence="2">Uncharacterized protein</fullName>
    </submittedName>
</protein>
<sequence length="117" mass="13104">MAWAPWVEPWFPDNRELRYGGQRLDDRNRLINNCPSGFLCLAAGEGNGLHTVYYLYACSERSLSNFIGDGAVANSQTGNPGPRAILKRQDKSTERVIGPGNDPVRVDWDPVYYIDPC</sequence>
<comment type="caution">
    <text evidence="2">The sequence shown here is derived from an EMBL/GenBank/DDBJ whole genome shotgun (WGS) entry which is preliminary data.</text>
</comment>
<keyword evidence="3" id="KW-1185">Reference proteome</keyword>
<evidence type="ECO:0000256" key="1">
    <source>
        <dbReference type="SAM" id="MobiDB-lite"/>
    </source>
</evidence>
<dbReference type="Proteomes" id="UP000245410">
    <property type="component" value="Unassembled WGS sequence"/>
</dbReference>
<reference evidence="2 3" key="1">
    <citation type="submission" date="2018-05" db="EMBL/GenBank/DDBJ databases">
        <title>Micromonospora atacamensis sp. nov., a novel actinobacteria isolated from high altitude Atacama Desert soil.</title>
        <authorList>
            <person name="Carro L."/>
            <person name="Golinska P."/>
            <person name="Klenk H.-P."/>
            <person name="Goodfellow M."/>
        </authorList>
    </citation>
    <scope>NUCLEOTIDE SEQUENCE [LARGE SCALE GENOMIC DNA]</scope>
    <source>
        <strain evidence="2 3">5R2A7</strain>
    </source>
</reference>
<evidence type="ECO:0000313" key="3">
    <source>
        <dbReference type="Proteomes" id="UP000245410"/>
    </source>
</evidence>
<name>A0A317CY09_9ACTN</name>
<accession>A0A317CY09</accession>
<organism evidence="2 3">
    <name type="scientific">Micromonospora acroterricola</name>
    <dbReference type="NCBI Taxonomy" id="2202421"/>
    <lineage>
        <taxon>Bacteria</taxon>
        <taxon>Bacillati</taxon>
        <taxon>Actinomycetota</taxon>
        <taxon>Actinomycetes</taxon>
        <taxon>Micromonosporales</taxon>
        <taxon>Micromonosporaceae</taxon>
        <taxon>Micromonospora</taxon>
    </lineage>
</organism>